<dbReference type="Proteomes" id="UP000094527">
    <property type="component" value="Unassembled WGS sequence"/>
</dbReference>
<evidence type="ECO:0000313" key="3">
    <source>
        <dbReference type="Proteomes" id="UP000094527"/>
    </source>
</evidence>
<keyword evidence="3" id="KW-1185">Reference proteome</keyword>
<organism evidence="2 3">
    <name type="scientific">Orchesella cincta</name>
    <name type="common">Springtail</name>
    <name type="synonym">Podura cincta</name>
    <dbReference type="NCBI Taxonomy" id="48709"/>
    <lineage>
        <taxon>Eukaryota</taxon>
        <taxon>Metazoa</taxon>
        <taxon>Ecdysozoa</taxon>
        <taxon>Arthropoda</taxon>
        <taxon>Hexapoda</taxon>
        <taxon>Collembola</taxon>
        <taxon>Entomobryomorpha</taxon>
        <taxon>Entomobryoidea</taxon>
        <taxon>Orchesellidae</taxon>
        <taxon>Orchesellinae</taxon>
        <taxon>Orchesella</taxon>
    </lineage>
</organism>
<proteinExistence type="predicted"/>
<sequence length="109" mass="13152">MGKDRRGWRKLVKKLRRKTKRQQIAQLRLKEESHHLEECDKEDVACETRENGFDEDDEDSVDSTFFLSHLRMEEREHQADLACAMKKQRKKGWRKLKPEIREKSKKNGK</sequence>
<feature type="region of interest" description="Disordered" evidence="1">
    <location>
        <begin position="87"/>
        <end position="109"/>
    </location>
</feature>
<dbReference type="AlphaFoldDB" id="A0A1D2MSS6"/>
<dbReference type="EMBL" id="LJIJ01000596">
    <property type="protein sequence ID" value="ODM95982.1"/>
    <property type="molecule type" value="Genomic_DNA"/>
</dbReference>
<reference evidence="2 3" key="1">
    <citation type="journal article" date="2016" name="Genome Biol. Evol.">
        <title>Gene Family Evolution Reflects Adaptation to Soil Environmental Stressors in the Genome of the Collembolan Orchesella cincta.</title>
        <authorList>
            <person name="Faddeeva-Vakhrusheva A."/>
            <person name="Derks M.F."/>
            <person name="Anvar S.Y."/>
            <person name="Agamennone V."/>
            <person name="Suring W."/>
            <person name="Smit S."/>
            <person name="van Straalen N.M."/>
            <person name="Roelofs D."/>
        </authorList>
    </citation>
    <scope>NUCLEOTIDE SEQUENCE [LARGE SCALE GENOMIC DNA]</scope>
    <source>
        <tissue evidence="2">Mixed pool</tissue>
    </source>
</reference>
<name>A0A1D2MSS6_ORCCI</name>
<protein>
    <submittedName>
        <fullName evidence="2">Uncharacterized protein</fullName>
    </submittedName>
</protein>
<evidence type="ECO:0000256" key="1">
    <source>
        <dbReference type="SAM" id="MobiDB-lite"/>
    </source>
</evidence>
<accession>A0A1D2MSS6</accession>
<evidence type="ECO:0000313" key="2">
    <source>
        <dbReference type="EMBL" id="ODM95982.1"/>
    </source>
</evidence>
<gene>
    <name evidence="2" type="ORF">Ocin01_10699</name>
</gene>
<comment type="caution">
    <text evidence="2">The sequence shown here is derived from an EMBL/GenBank/DDBJ whole genome shotgun (WGS) entry which is preliminary data.</text>
</comment>